<dbReference type="EMBL" id="PVNP01000201">
    <property type="protein sequence ID" value="PRO71694.1"/>
    <property type="molecule type" value="Genomic_DNA"/>
</dbReference>
<evidence type="ECO:0008006" key="5">
    <source>
        <dbReference type="Google" id="ProtNLM"/>
    </source>
</evidence>
<keyword evidence="1" id="KW-0175">Coiled coil</keyword>
<dbReference type="RefSeq" id="WP_105936295.1">
    <property type="nucleotide sequence ID" value="NZ_PVNP01000201.1"/>
</dbReference>
<proteinExistence type="predicted"/>
<name>A0A2S9V5L9_9ALTE</name>
<keyword evidence="4" id="KW-1185">Reference proteome</keyword>
<reference evidence="4" key="1">
    <citation type="journal article" date="2020" name="Int. J. Syst. Evol. Microbiol.">
        <title>Alteromonas alba sp. nov., a marine bacterium isolated from the seawater of the West Pacific Ocean.</title>
        <authorList>
            <person name="Sun C."/>
            <person name="Wu Y.-H."/>
            <person name="Xamxidin M."/>
            <person name="Cheng H."/>
            <person name="Xu X.-W."/>
        </authorList>
    </citation>
    <scope>NUCLEOTIDE SEQUENCE [LARGE SCALE GENOMIC DNA]</scope>
    <source>
        <strain evidence="4">190</strain>
    </source>
</reference>
<dbReference type="OrthoDB" id="6332909at2"/>
<gene>
    <name evidence="3" type="ORF">C6Y40_20680</name>
</gene>
<organism evidence="3 4">
    <name type="scientific">Alteromonas alba</name>
    <dbReference type="NCBI Taxonomy" id="2079529"/>
    <lineage>
        <taxon>Bacteria</taxon>
        <taxon>Pseudomonadati</taxon>
        <taxon>Pseudomonadota</taxon>
        <taxon>Gammaproteobacteria</taxon>
        <taxon>Alteromonadales</taxon>
        <taxon>Alteromonadaceae</taxon>
        <taxon>Alteromonas/Salinimonas group</taxon>
        <taxon>Alteromonas</taxon>
    </lineage>
</organism>
<accession>A0A2S9V5L9</accession>
<sequence>MSDKKPTSPIMGWFEAGLGLFTEQLNAANQQVQHKVDESQKTLDELAARGAEVEAQIRKTVDPSQWLELWRQSPLHHWMPTFTTPKQKRALQIEALSAKVDLLVEQVALLAAKQAAAKAEEKSQTAAKPKTTRAKKTTATKRTTTTRAAKPATAGNTTSKDAPAKGE</sequence>
<evidence type="ECO:0000256" key="1">
    <source>
        <dbReference type="SAM" id="Coils"/>
    </source>
</evidence>
<comment type="caution">
    <text evidence="3">The sequence shown here is derived from an EMBL/GenBank/DDBJ whole genome shotgun (WGS) entry which is preliminary data.</text>
</comment>
<feature type="region of interest" description="Disordered" evidence="2">
    <location>
        <begin position="117"/>
        <end position="167"/>
    </location>
</feature>
<protein>
    <recommendedName>
        <fullName evidence="5">Poly(Hydroxyalkanoate) granule-associated protein</fullName>
    </recommendedName>
</protein>
<feature type="compositionally biased region" description="Low complexity" evidence="2">
    <location>
        <begin position="140"/>
        <end position="154"/>
    </location>
</feature>
<dbReference type="Proteomes" id="UP000238949">
    <property type="component" value="Unassembled WGS sequence"/>
</dbReference>
<evidence type="ECO:0000313" key="3">
    <source>
        <dbReference type="EMBL" id="PRO71694.1"/>
    </source>
</evidence>
<feature type="coiled-coil region" evidence="1">
    <location>
        <begin position="22"/>
        <end position="56"/>
    </location>
</feature>
<evidence type="ECO:0000313" key="4">
    <source>
        <dbReference type="Proteomes" id="UP000238949"/>
    </source>
</evidence>
<evidence type="ECO:0000256" key="2">
    <source>
        <dbReference type="SAM" id="MobiDB-lite"/>
    </source>
</evidence>
<feature type="compositionally biased region" description="Basic residues" evidence="2">
    <location>
        <begin position="130"/>
        <end position="139"/>
    </location>
</feature>
<dbReference type="AlphaFoldDB" id="A0A2S9V5L9"/>